<evidence type="ECO:0000313" key="2">
    <source>
        <dbReference type="EMBL" id="KAJ9699455.1"/>
    </source>
</evidence>
<dbReference type="PANTHER" id="PTHR34222">
    <property type="entry name" value="GAG_PRE-INTEGRS DOMAIN-CONTAINING PROTEIN"/>
    <property type="match status" value="1"/>
</dbReference>
<name>A0AA39A2S5_VITRO</name>
<sequence>MVESSRIFKFFVGLNVEFDEVQGRIIDRQPLPSLGEVFSKVRREESRRNVMLGKKLSGPVENSALLGTAAATSRNPNNQHHPNDKPRV</sequence>
<feature type="compositionally biased region" description="Polar residues" evidence="1">
    <location>
        <begin position="70"/>
        <end position="80"/>
    </location>
</feature>
<proteinExistence type="predicted"/>
<dbReference type="AlphaFoldDB" id="A0AA39A2S5"/>
<dbReference type="PANTHER" id="PTHR34222:SF40">
    <property type="match status" value="1"/>
</dbReference>
<reference evidence="2 3" key="1">
    <citation type="journal article" date="2023" name="BMC Biotechnol.">
        <title>Vitis rotundifolia cv Carlos genome sequencing.</title>
        <authorList>
            <person name="Huff M."/>
            <person name="Hulse-Kemp A."/>
            <person name="Scheffler B."/>
            <person name="Youngblood R."/>
            <person name="Simpson S."/>
            <person name="Babiker E."/>
            <person name="Staton M."/>
        </authorList>
    </citation>
    <scope>NUCLEOTIDE SEQUENCE [LARGE SCALE GENOMIC DNA]</scope>
    <source>
        <tissue evidence="2">Leaf</tissue>
    </source>
</reference>
<organism evidence="2 3">
    <name type="scientific">Vitis rotundifolia</name>
    <name type="common">Muscadine grape</name>
    <dbReference type="NCBI Taxonomy" id="103349"/>
    <lineage>
        <taxon>Eukaryota</taxon>
        <taxon>Viridiplantae</taxon>
        <taxon>Streptophyta</taxon>
        <taxon>Embryophyta</taxon>
        <taxon>Tracheophyta</taxon>
        <taxon>Spermatophyta</taxon>
        <taxon>Magnoliopsida</taxon>
        <taxon>eudicotyledons</taxon>
        <taxon>Gunneridae</taxon>
        <taxon>Pentapetalae</taxon>
        <taxon>rosids</taxon>
        <taxon>Vitales</taxon>
        <taxon>Vitaceae</taxon>
        <taxon>Viteae</taxon>
        <taxon>Vitis</taxon>
    </lineage>
</organism>
<dbReference type="Proteomes" id="UP001168098">
    <property type="component" value="Unassembled WGS sequence"/>
</dbReference>
<accession>A0AA39A2S5</accession>
<feature type="region of interest" description="Disordered" evidence="1">
    <location>
        <begin position="63"/>
        <end position="88"/>
    </location>
</feature>
<gene>
    <name evidence="2" type="ORF">PVL29_008173</name>
</gene>
<keyword evidence="3" id="KW-1185">Reference proteome</keyword>
<protein>
    <submittedName>
        <fullName evidence="2">Uncharacterized protein</fullName>
    </submittedName>
</protein>
<dbReference type="EMBL" id="JARBHA010000006">
    <property type="protein sequence ID" value="KAJ9699455.1"/>
    <property type="molecule type" value="Genomic_DNA"/>
</dbReference>
<evidence type="ECO:0000313" key="3">
    <source>
        <dbReference type="Proteomes" id="UP001168098"/>
    </source>
</evidence>
<comment type="caution">
    <text evidence="2">The sequence shown here is derived from an EMBL/GenBank/DDBJ whole genome shotgun (WGS) entry which is preliminary data.</text>
</comment>
<evidence type="ECO:0000256" key="1">
    <source>
        <dbReference type="SAM" id="MobiDB-lite"/>
    </source>
</evidence>